<sequence>MGGLQFAFAIMGSFVSPYQKYKLQMQPWESYLSFLAGPICGFFVQPIVGALSDRCSLLFGRRRPYIVAGAITTALSLAFLCFSWVPGQIFTPHNPARVAVIVALIGLILLNTTINMMLAPVRSIIQDIVPQQALDKGNAYSALMLGAAFFLCNIMFFILLAVFGIRPADASFVTLLEAMGAFGAVVIVLLTIPTLIIGRESPLKQVEQVAAAKLGDDAKEPEAKRFFLIDMAITLIHMPARLKTVCLVFFLSWAGYFPVQMFTSSLFNLTEACLAIAISNLVGSLWTFPLAWLCSRFGEKWPYFCTQTLAAISTVGMVFVGPLNGAFPHSNFVTVPALIILMSFIGINTTTTNSAPFSMIGKEQSDNAGAYVGVMNAFCVLAQATVLLLSSIVSFPFGIIPFLKHSAFFTEVHNLVPLILSAMFTIAAAVCCLFLRTRSVKELMAEAQGYQDLEADETTGLLDDDM</sequence>
<feature type="transmembrane region" description="Helical" evidence="6">
    <location>
        <begin position="415"/>
        <end position="435"/>
    </location>
</feature>
<keyword evidence="3 6" id="KW-0812">Transmembrane</keyword>
<organism evidence="7 8">
    <name type="scientific">Carpediemonas membranifera</name>
    <dbReference type="NCBI Taxonomy" id="201153"/>
    <lineage>
        <taxon>Eukaryota</taxon>
        <taxon>Metamonada</taxon>
        <taxon>Carpediemonas-like organisms</taxon>
        <taxon>Carpediemonas</taxon>
    </lineage>
</organism>
<dbReference type="InterPro" id="IPR011701">
    <property type="entry name" value="MFS"/>
</dbReference>
<evidence type="ECO:0000256" key="4">
    <source>
        <dbReference type="ARBA" id="ARBA00022989"/>
    </source>
</evidence>
<dbReference type="Pfam" id="PF07690">
    <property type="entry name" value="MFS_1"/>
    <property type="match status" value="1"/>
</dbReference>
<name>A0A8J6B0D9_9EUKA</name>
<dbReference type="Gene3D" id="1.20.1250.20">
    <property type="entry name" value="MFS general substrate transporter like domains"/>
    <property type="match status" value="2"/>
</dbReference>
<dbReference type="PANTHER" id="PTHR19432:SF35">
    <property type="entry name" value="SOLUTE CARRIER FAMILY 45 MEMBER 3 ISOFORM X1"/>
    <property type="match status" value="1"/>
</dbReference>
<reference evidence="7" key="1">
    <citation type="submission" date="2021-05" db="EMBL/GenBank/DDBJ databases">
        <title>A free-living protist that lacks canonical eukaryotic 1 DNA replication and segregation systems.</title>
        <authorList>
            <person name="Salas-Leiva D.E."/>
            <person name="Tromer E.C."/>
            <person name="Curtis B.A."/>
            <person name="Jerlstrom-Hultqvist J."/>
            <person name="Kolisko M."/>
            <person name="Yi Z."/>
            <person name="Salas-Leiva J.S."/>
            <person name="Gallot-Lavallee L."/>
            <person name="Kops G.J.P.L."/>
            <person name="Archibald J.M."/>
            <person name="Simpson A.G.B."/>
            <person name="Roger A.J."/>
        </authorList>
    </citation>
    <scope>NUCLEOTIDE SEQUENCE</scope>
    <source>
        <strain evidence="7">BICM</strain>
    </source>
</reference>
<dbReference type="GO" id="GO:0008506">
    <property type="term" value="F:sucrose:proton symporter activity"/>
    <property type="evidence" value="ECO:0007669"/>
    <property type="project" value="TreeGrafter"/>
</dbReference>
<comment type="caution">
    <text evidence="7">The sequence shown here is derived from an EMBL/GenBank/DDBJ whole genome shotgun (WGS) entry which is preliminary data.</text>
</comment>
<keyword evidence="8" id="KW-1185">Reference proteome</keyword>
<dbReference type="InterPro" id="IPR036259">
    <property type="entry name" value="MFS_trans_sf"/>
</dbReference>
<dbReference type="OrthoDB" id="28755at2759"/>
<evidence type="ECO:0000256" key="6">
    <source>
        <dbReference type="SAM" id="Phobius"/>
    </source>
</evidence>
<dbReference type="SUPFAM" id="SSF103473">
    <property type="entry name" value="MFS general substrate transporter"/>
    <property type="match status" value="1"/>
</dbReference>
<evidence type="ECO:0000313" key="7">
    <source>
        <dbReference type="EMBL" id="KAG9390302.1"/>
    </source>
</evidence>
<dbReference type="EMBL" id="JAHDYR010000066">
    <property type="protein sequence ID" value="KAG9390302.1"/>
    <property type="molecule type" value="Genomic_DNA"/>
</dbReference>
<feature type="transmembrane region" description="Helical" evidence="6">
    <location>
        <begin position="368"/>
        <end position="395"/>
    </location>
</feature>
<keyword evidence="2" id="KW-0813">Transport</keyword>
<evidence type="ECO:0000256" key="3">
    <source>
        <dbReference type="ARBA" id="ARBA00022692"/>
    </source>
</evidence>
<feature type="transmembrane region" description="Helical" evidence="6">
    <location>
        <begin position="31"/>
        <end position="52"/>
    </location>
</feature>
<dbReference type="GO" id="GO:0016020">
    <property type="term" value="C:membrane"/>
    <property type="evidence" value="ECO:0007669"/>
    <property type="project" value="UniProtKB-SubCell"/>
</dbReference>
<feature type="transmembrane region" description="Helical" evidence="6">
    <location>
        <begin position="301"/>
        <end position="320"/>
    </location>
</feature>
<evidence type="ECO:0000313" key="8">
    <source>
        <dbReference type="Proteomes" id="UP000717585"/>
    </source>
</evidence>
<evidence type="ECO:0000256" key="5">
    <source>
        <dbReference type="ARBA" id="ARBA00023136"/>
    </source>
</evidence>
<feature type="transmembrane region" description="Helical" evidence="6">
    <location>
        <begin position="274"/>
        <end position="294"/>
    </location>
</feature>
<evidence type="ECO:0000256" key="2">
    <source>
        <dbReference type="ARBA" id="ARBA00022448"/>
    </source>
</evidence>
<feature type="transmembrane region" description="Helical" evidence="6">
    <location>
        <begin position="326"/>
        <end position="347"/>
    </location>
</feature>
<gene>
    <name evidence="7" type="ORF">J8273_8342</name>
</gene>
<feature type="transmembrane region" description="Helical" evidence="6">
    <location>
        <begin position="97"/>
        <end position="118"/>
    </location>
</feature>
<protein>
    <submittedName>
        <fullName evidence="7">MFS transporter</fullName>
    </submittedName>
</protein>
<keyword evidence="5 6" id="KW-0472">Membrane</keyword>
<feature type="transmembrane region" description="Helical" evidence="6">
    <location>
        <begin position="139"/>
        <end position="165"/>
    </location>
</feature>
<keyword evidence="4 6" id="KW-1133">Transmembrane helix</keyword>
<proteinExistence type="predicted"/>
<feature type="transmembrane region" description="Helical" evidence="6">
    <location>
        <begin position="171"/>
        <end position="197"/>
    </location>
</feature>
<dbReference type="AlphaFoldDB" id="A0A8J6B0D9"/>
<feature type="transmembrane region" description="Helical" evidence="6">
    <location>
        <begin position="244"/>
        <end position="262"/>
    </location>
</feature>
<accession>A0A8J6B0D9</accession>
<dbReference type="PANTHER" id="PTHR19432">
    <property type="entry name" value="SUGAR TRANSPORTER"/>
    <property type="match status" value="1"/>
</dbReference>
<evidence type="ECO:0000256" key="1">
    <source>
        <dbReference type="ARBA" id="ARBA00004141"/>
    </source>
</evidence>
<comment type="subcellular location">
    <subcellularLocation>
        <location evidence="1">Membrane</location>
        <topology evidence="1">Multi-pass membrane protein</topology>
    </subcellularLocation>
</comment>
<feature type="transmembrane region" description="Helical" evidence="6">
    <location>
        <begin position="64"/>
        <end position="85"/>
    </location>
</feature>
<dbReference type="Proteomes" id="UP000717585">
    <property type="component" value="Unassembled WGS sequence"/>
</dbReference>